<dbReference type="PANTHER" id="PTHR43791">
    <property type="entry name" value="PERMEASE-RELATED"/>
    <property type="match status" value="1"/>
</dbReference>
<name>A0AAN8EAN0_9EURO</name>
<protein>
    <recommendedName>
        <fullName evidence="7">Major facilitator superfamily (MFS) profile domain-containing protein</fullName>
    </recommendedName>
</protein>
<accession>A0AAN8EAN0</accession>
<keyword evidence="5 6" id="KW-0472">Membrane</keyword>
<feature type="transmembrane region" description="Helical" evidence="6">
    <location>
        <begin position="377"/>
        <end position="397"/>
    </location>
</feature>
<organism evidence="8 9">
    <name type="scientific">Knufia fluminis</name>
    <dbReference type="NCBI Taxonomy" id="191047"/>
    <lineage>
        <taxon>Eukaryota</taxon>
        <taxon>Fungi</taxon>
        <taxon>Dikarya</taxon>
        <taxon>Ascomycota</taxon>
        <taxon>Pezizomycotina</taxon>
        <taxon>Eurotiomycetes</taxon>
        <taxon>Chaetothyriomycetidae</taxon>
        <taxon>Chaetothyriales</taxon>
        <taxon>Trichomeriaceae</taxon>
        <taxon>Knufia</taxon>
    </lineage>
</organism>
<dbReference type="Proteomes" id="UP001316803">
    <property type="component" value="Unassembled WGS sequence"/>
</dbReference>
<feature type="transmembrane region" description="Helical" evidence="6">
    <location>
        <begin position="441"/>
        <end position="458"/>
    </location>
</feature>
<dbReference type="Gene3D" id="1.20.1250.20">
    <property type="entry name" value="MFS general substrate transporter like domains"/>
    <property type="match status" value="2"/>
</dbReference>
<feature type="transmembrane region" description="Helical" evidence="6">
    <location>
        <begin position="311"/>
        <end position="334"/>
    </location>
</feature>
<evidence type="ECO:0000256" key="4">
    <source>
        <dbReference type="ARBA" id="ARBA00022989"/>
    </source>
</evidence>
<keyword evidence="2" id="KW-0813">Transport</keyword>
<comment type="subcellular location">
    <subcellularLocation>
        <location evidence="1">Membrane</location>
        <topology evidence="1">Multi-pass membrane protein</topology>
    </subcellularLocation>
</comment>
<proteinExistence type="predicted"/>
<evidence type="ECO:0000256" key="3">
    <source>
        <dbReference type="ARBA" id="ARBA00022692"/>
    </source>
</evidence>
<feature type="domain" description="Major facilitator superfamily (MFS) profile" evidence="7">
    <location>
        <begin position="66"/>
        <end position="496"/>
    </location>
</feature>
<evidence type="ECO:0000256" key="2">
    <source>
        <dbReference type="ARBA" id="ARBA00022448"/>
    </source>
</evidence>
<feature type="transmembrane region" description="Helical" evidence="6">
    <location>
        <begin position="150"/>
        <end position="169"/>
    </location>
</feature>
<feature type="transmembrane region" description="Helical" evidence="6">
    <location>
        <begin position="175"/>
        <end position="197"/>
    </location>
</feature>
<sequence>MSSDTDRNLTEVVGISDVASSSYSAPKQKLSDPDLAYNFLANVNASDDAAARVDLKRLRRKIDWYIVPIMFLCYTMQFVDKVSLNYAAVMGLPKDLKLQGNEFTNAATSFFISYLIAEIPNGKPLIKKTDDPFANSLSGYILNKVPAGKWLGANVMLWGIATACTAAAHNYQSLLAARVFLGIFEAAIAPSLMLISSQYYTKSEQAPRFSFWYCGLGIGQIAGGAVSYGFQQLENPSFQGWRVMFVVLGVVTAVIGIVTALIIPDSPMAAQFLSEVEKVALLKHVSVNKTGVQNMHFKPKHALEAFADIQIWLLTLITVLISISSGVITTYSATLIKNIGYTPPQAALLNMPSGIVSIFATLLVGYGVRFMPSGQRWAWIVFCCVPGIMGGALMSFLPSGKTNANKPGLLAGIYLINFVVATLIVLYQWVASNVAGSTKRVVSMALVSAAFSVGNIVGPQTFQAKDAPQYIPAKIIVLATQAAGAAVTVALFAYYRYANGQKEKREAVMNEISTEKSQWDNLTDKENVKFRYVY</sequence>
<feature type="transmembrane region" description="Helical" evidence="6">
    <location>
        <begin position="209"/>
        <end position="230"/>
    </location>
</feature>
<feature type="transmembrane region" description="Helical" evidence="6">
    <location>
        <begin position="242"/>
        <end position="263"/>
    </location>
</feature>
<evidence type="ECO:0000256" key="1">
    <source>
        <dbReference type="ARBA" id="ARBA00004141"/>
    </source>
</evidence>
<dbReference type="InterPro" id="IPR036259">
    <property type="entry name" value="MFS_trans_sf"/>
</dbReference>
<dbReference type="InterPro" id="IPR020846">
    <property type="entry name" value="MFS_dom"/>
</dbReference>
<evidence type="ECO:0000313" key="8">
    <source>
        <dbReference type="EMBL" id="KAK5950238.1"/>
    </source>
</evidence>
<evidence type="ECO:0000313" key="9">
    <source>
        <dbReference type="Proteomes" id="UP001316803"/>
    </source>
</evidence>
<dbReference type="PROSITE" id="PS50850">
    <property type="entry name" value="MFS"/>
    <property type="match status" value="1"/>
</dbReference>
<dbReference type="InterPro" id="IPR011701">
    <property type="entry name" value="MFS"/>
</dbReference>
<dbReference type="EMBL" id="JAKLMC020000028">
    <property type="protein sequence ID" value="KAK5950238.1"/>
    <property type="molecule type" value="Genomic_DNA"/>
</dbReference>
<keyword evidence="9" id="KW-1185">Reference proteome</keyword>
<feature type="transmembrane region" description="Helical" evidence="6">
    <location>
        <begin position="470"/>
        <end position="495"/>
    </location>
</feature>
<evidence type="ECO:0000259" key="7">
    <source>
        <dbReference type="PROSITE" id="PS50850"/>
    </source>
</evidence>
<dbReference type="PANTHER" id="PTHR43791:SF40">
    <property type="entry name" value="THIAMINE PATHWAY TRANSPORTER THI73"/>
    <property type="match status" value="1"/>
</dbReference>
<dbReference type="Pfam" id="PF07690">
    <property type="entry name" value="MFS_1"/>
    <property type="match status" value="1"/>
</dbReference>
<reference evidence="8 9" key="1">
    <citation type="submission" date="2022-12" db="EMBL/GenBank/DDBJ databases">
        <title>Genomic features and morphological characterization of a novel Knufia sp. strain isolated from spacecraft assembly facility.</title>
        <authorList>
            <person name="Teixeira M."/>
            <person name="Chander A.M."/>
            <person name="Stajich J.E."/>
            <person name="Venkateswaran K."/>
        </authorList>
    </citation>
    <scope>NUCLEOTIDE SEQUENCE [LARGE SCALE GENOMIC DNA]</scope>
    <source>
        <strain evidence="8 9">FJI-L2-BK-P2</strain>
    </source>
</reference>
<evidence type="ECO:0000256" key="5">
    <source>
        <dbReference type="ARBA" id="ARBA00023136"/>
    </source>
</evidence>
<dbReference type="GO" id="GO:0016020">
    <property type="term" value="C:membrane"/>
    <property type="evidence" value="ECO:0007669"/>
    <property type="project" value="UniProtKB-SubCell"/>
</dbReference>
<keyword evidence="3 6" id="KW-0812">Transmembrane</keyword>
<dbReference type="GO" id="GO:0022857">
    <property type="term" value="F:transmembrane transporter activity"/>
    <property type="evidence" value="ECO:0007669"/>
    <property type="project" value="InterPro"/>
</dbReference>
<gene>
    <name evidence="8" type="ORF">OHC33_008706</name>
</gene>
<evidence type="ECO:0000256" key="6">
    <source>
        <dbReference type="SAM" id="Phobius"/>
    </source>
</evidence>
<keyword evidence="4 6" id="KW-1133">Transmembrane helix</keyword>
<comment type="caution">
    <text evidence="8">The sequence shown here is derived from an EMBL/GenBank/DDBJ whole genome shotgun (WGS) entry which is preliminary data.</text>
</comment>
<feature type="transmembrane region" description="Helical" evidence="6">
    <location>
        <begin position="346"/>
        <end position="365"/>
    </location>
</feature>
<dbReference type="SUPFAM" id="SSF103473">
    <property type="entry name" value="MFS general substrate transporter"/>
    <property type="match status" value="1"/>
</dbReference>
<feature type="transmembrane region" description="Helical" evidence="6">
    <location>
        <begin position="409"/>
        <end position="429"/>
    </location>
</feature>
<dbReference type="AlphaFoldDB" id="A0AAN8EAN0"/>